<keyword evidence="11" id="KW-0407">Ion channel</keyword>
<feature type="transmembrane region" description="Helical" evidence="15">
    <location>
        <begin position="856"/>
        <end position="875"/>
    </location>
</feature>
<feature type="repeat" description="ANK" evidence="12">
    <location>
        <begin position="575"/>
        <end position="607"/>
    </location>
</feature>
<keyword evidence="4 15" id="KW-0812">Transmembrane</keyword>
<keyword evidence="9 15" id="KW-0472">Membrane</keyword>
<feature type="transmembrane region" description="Helical" evidence="15">
    <location>
        <begin position="919"/>
        <end position="939"/>
    </location>
</feature>
<dbReference type="InterPro" id="IPR005821">
    <property type="entry name" value="Ion_trans_dom"/>
</dbReference>
<keyword evidence="10" id="KW-0325">Glycoprotein</keyword>
<evidence type="ECO:0000256" key="7">
    <source>
        <dbReference type="ARBA" id="ARBA00023043"/>
    </source>
</evidence>
<evidence type="ECO:0000256" key="14">
    <source>
        <dbReference type="SAM" id="MobiDB-lite"/>
    </source>
</evidence>
<accession>A0A8S4GE44</accession>
<dbReference type="Proteomes" id="UP000653454">
    <property type="component" value="Unassembled WGS sequence"/>
</dbReference>
<dbReference type="GO" id="GO:0005216">
    <property type="term" value="F:monoatomic ion channel activity"/>
    <property type="evidence" value="ECO:0007669"/>
    <property type="project" value="InterPro"/>
</dbReference>
<feature type="transmembrane region" description="Helical" evidence="15">
    <location>
        <begin position="778"/>
        <end position="803"/>
    </location>
</feature>
<gene>
    <name evidence="17" type="ORF">PLXY2_LOCUS15401</name>
</gene>
<dbReference type="GO" id="GO:0034703">
    <property type="term" value="C:cation channel complex"/>
    <property type="evidence" value="ECO:0007669"/>
    <property type="project" value="UniProtKB-ARBA"/>
</dbReference>
<proteinExistence type="predicted"/>
<dbReference type="Gene3D" id="1.10.287.70">
    <property type="match status" value="1"/>
</dbReference>
<dbReference type="EMBL" id="CAJHNJ030000190">
    <property type="protein sequence ID" value="CAG9137162.1"/>
    <property type="molecule type" value="Genomic_DNA"/>
</dbReference>
<reference evidence="17" key="1">
    <citation type="submission" date="2020-11" db="EMBL/GenBank/DDBJ databases">
        <authorList>
            <person name="Whiteford S."/>
        </authorList>
    </citation>
    <scope>NUCLEOTIDE SEQUENCE</scope>
</reference>
<evidence type="ECO:0000256" key="13">
    <source>
        <dbReference type="SAM" id="Coils"/>
    </source>
</evidence>
<dbReference type="Pfam" id="PF13637">
    <property type="entry name" value="Ank_4"/>
    <property type="match status" value="1"/>
</dbReference>
<feature type="repeat" description="ANK" evidence="12">
    <location>
        <begin position="465"/>
        <end position="497"/>
    </location>
</feature>
<evidence type="ECO:0000313" key="17">
    <source>
        <dbReference type="EMBL" id="CAG9137162.1"/>
    </source>
</evidence>
<evidence type="ECO:0000256" key="10">
    <source>
        <dbReference type="ARBA" id="ARBA00023180"/>
    </source>
</evidence>
<dbReference type="InterPro" id="IPR002110">
    <property type="entry name" value="Ankyrin_rpt"/>
</dbReference>
<feature type="domain" description="Ion transport" evidence="16">
    <location>
        <begin position="786"/>
        <end position="1016"/>
    </location>
</feature>
<evidence type="ECO:0000256" key="5">
    <source>
        <dbReference type="ARBA" id="ARBA00022737"/>
    </source>
</evidence>
<keyword evidence="18" id="KW-1185">Reference proteome</keyword>
<feature type="transmembrane region" description="Helical" evidence="15">
    <location>
        <begin position="882"/>
        <end position="899"/>
    </location>
</feature>
<keyword evidence="6 15" id="KW-1133">Transmembrane helix</keyword>
<feature type="transmembrane region" description="Helical" evidence="15">
    <location>
        <begin position="984"/>
        <end position="1006"/>
    </location>
</feature>
<feature type="compositionally biased region" description="Basic and acidic residues" evidence="14">
    <location>
        <begin position="1410"/>
        <end position="1420"/>
    </location>
</feature>
<dbReference type="SMART" id="SM00248">
    <property type="entry name" value="ANK"/>
    <property type="match status" value="11"/>
</dbReference>
<evidence type="ECO:0000256" key="4">
    <source>
        <dbReference type="ARBA" id="ARBA00022692"/>
    </source>
</evidence>
<evidence type="ECO:0000313" key="18">
    <source>
        <dbReference type="Proteomes" id="UP000653454"/>
    </source>
</evidence>
<keyword evidence="7 12" id="KW-0040">ANK repeat</keyword>
<evidence type="ECO:0000256" key="15">
    <source>
        <dbReference type="SAM" id="Phobius"/>
    </source>
</evidence>
<evidence type="ECO:0000256" key="8">
    <source>
        <dbReference type="ARBA" id="ARBA00023065"/>
    </source>
</evidence>
<feature type="region of interest" description="Disordered" evidence="14">
    <location>
        <begin position="1400"/>
        <end position="1420"/>
    </location>
</feature>
<comment type="subcellular location">
    <subcellularLocation>
        <location evidence="1">Membrane</location>
        <topology evidence="1">Multi-pass membrane protein</topology>
    </subcellularLocation>
</comment>
<keyword evidence="3" id="KW-0716">Sensory transduction</keyword>
<dbReference type="Pfam" id="PF12796">
    <property type="entry name" value="Ank_2"/>
    <property type="match status" value="3"/>
</dbReference>
<protein>
    <submittedName>
        <fullName evidence="17">(diamondback moth) hypothetical protein</fullName>
    </submittedName>
</protein>
<dbReference type="Pfam" id="PF13857">
    <property type="entry name" value="Ank_5"/>
    <property type="match status" value="1"/>
</dbReference>
<comment type="caution">
    <text evidence="17">The sequence shown here is derived from an EMBL/GenBank/DDBJ whole genome shotgun (WGS) entry which is preliminary data.</text>
</comment>
<dbReference type="Gene3D" id="1.25.40.20">
    <property type="entry name" value="Ankyrin repeat-containing domain"/>
    <property type="match status" value="3"/>
</dbReference>
<keyword evidence="2" id="KW-0813">Transport</keyword>
<dbReference type="PRINTS" id="PR01415">
    <property type="entry name" value="ANKYRIN"/>
</dbReference>
<dbReference type="PANTHER" id="PTHR47143:SF1">
    <property type="entry name" value="ION_TRANS DOMAIN-CONTAINING PROTEIN"/>
    <property type="match status" value="1"/>
</dbReference>
<dbReference type="PROSITE" id="PS50297">
    <property type="entry name" value="ANK_REP_REGION"/>
    <property type="match status" value="4"/>
</dbReference>
<keyword evidence="8" id="KW-0406">Ion transport</keyword>
<dbReference type="Pfam" id="PF00520">
    <property type="entry name" value="Ion_trans"/>
    <property type="match status" value="1"/>
</dbReference>
<dbReference type="PROSITE" id="PS50088">
    <property type="entry name" value="ANK_REPEAT"/>
    <property type="match status" value="4"/>
</dbReference>
<dbReference type="SUPFAM" id="SSF48403">
    <property type="entry name" value="Ankyrin repeat"/>
    <property type="match status" value="1"/>
</dbReference>
<keyword evidence="5" id="KW-0677">Repeat</keyword>
<dbReference type="InterPro" id="IPR036770">
    <property type="entry name" value="Ankyrin_rpt-contain_sf"/>
</dbReference>
<evidence type="ECO:0000256" key="11">
    <source>
        <dbReference type="ARBA" id="ARBA00023303"/>
    </source>
</evidence>
<evidence type="ECO:0000256" key="12">
    <source>
        <dbReference type="PROSITE-ProRule" id="PRU00023"/>
    </source>
</evidence>
<sequence length="1420" mass="161390">MYDRVASEDMSSETEEDVVRYCVNTRRLANLACRPAEPGAPLPKEWRDNIDHHCMNIQGSVPAKRAYYGKKPSAIETYVLHWSTPCSEDMSSETEEDVVRYCVNTRRLANLACRPAEPGAPLPKEWRDNIDHHCMNIQGSEPYILQWSTPCSEHMSSETEEDVVRYCVNTRRLANLACRPAEPGAPLPKEWRDNIDHHCMNIQGSVPVEIHVLQWSTPCSEHMSSETEEDVVRYCVNTRRLANLACRPAEPGAPLPKEWRDNIDHHCMNIQGSLPLLQDGWTPLHVAAACARRHCTRLLLAAGADPTLCDITGRTPLDVAGMAHYYDVKINKQHFTQVIKMLVEHEGTYNTMKPQGLDNVVTPLHTAVELDCVEAIQELMELKVSIACLNEAGQTPLHLCVKHKAEVALQELVNSSHESDPFAATVDVRDFEGNTVLQAAVEAGWVFGVCVALEAGADVTIKALDGDTPIHAAAALGDLGVLQEILSVAKQKDSIDLQNSCRETALFKAISAGNVDCVKAILAEGANITIALSKDYTVFHRAAELGHLEILKTLVEHENEAHIDMINIRGSCNKMGFSPLHYAVFFNHPECVEYLLSKGADVRIRTCTSHKEATPLHLAALRNYCKIAEIILKFDRTTIHEVDSMGWFPLHTAAHNVSREIIPLLLQAGADLSGYTDGPKKYRRTAIDMVVNNLSKPTEYLEELFDSFITTSDGNLQDQNSIVRIDYSVLMPRCCEMEQMKVIEALLKTGNRYQQQRLLVHPLLESFLYLKWKALLPFFYVILLFYAFFLLSLTVFVVSVFFYKDTSDKIPVFFNATIWGYFVYGSVLLVCSQELLYMNFKNGKRYFFQLETWVKFFSLGMALFLPSAITIASWSQAEWPRHVATFALLLSWLEMMFLLSRFPNWGYYVLMFAKVAGNVVKILLTFAFLVIGFSLAFMIQFRSHAPFEGPWEAIVKTIVMMTSEFDYEGLFDEEHTKGLSTSVLILRIMFVIFLVLAAIVLMNLMVGVAVNDINDLEVLGNIKRLAKQVEFLGSLDTLMYNKPFSKMLPSKVRHRIRSKSNVDDVLEIYPGRPRWRHTKMIPSHLRDAIFNKATTQKMNLDQTTFMHDMFCRIKEIHQTVVNKDDQDNMKAIEIKRENEECIIENVKTKVNQEIMNHFGVLDVDISEIKDQISNNASKTAVEEVNVKLDQMSLEMEQIKLMLSRLETERAESRTSLQKALLEWKHQLQKGGLKLSVTKTQYMACNEPDPDDSPIIIDGQQVIKCDQYKYLGNMMHSSGKVEYNIQHRIAAAWLKWREVTGVTCDRRMPVRLKGLVYKTIIRPVLMYGSETWAATQTHVRAVQAAEMKMLRWMCGVTRLDRIRNEYVRGSLGVRDIADKLQENRLRWFGHVKRKPPDYVGNEALRLSAPGRRSEEDLKPDG</sequence>
<dbReference type="PANTHER" id="PTHR47143">
    <property type="entry name" value="TRANSIENT RECEPTOR POTENTIAL CATION CHANNEL PROTEIN PAINLESS"/>
    <property type="match status" value="1"/>
</dbReference>
<keyword evidence="13" id="KW-0175">Coiled coil</keyword>
<evidence type="ECO:0000256" key="9">
    <source>
        <dbReference type="ARBA" id="ARBA00023136"/>
    </source>
</evidence>
<evidence type="ECO:0000256" key="1">
    <source>
        <dbReference type="ARBA" id="ARBA00004141"/>
    </source>
</evidence>
<evidence type="ECO:0000256" key="2">
    <source>
        <dbReference type="ARBA" id="ARBA00022448"/>
    </source>
</evidence>
<organism evidence="17 18">
    <name type="scientific">Plutella xylostella</name>
    <name type="common">Diamondback moth</name>
    <name type="synonym">Plutella maculipennis</name>
    <dbReference type="NCBI Taxonomy" id="51655"/>
    <lineage>
        <taxon>Eukaryota</taxon>
        <taxon>Metazoa</taxon>
        <taxon>Ecdysozoa</taxon>
        <taxon>Arthropoda</taxon>
        <taxon>Hexapoda</taxon>
        <taxon>Insecta</taxon>
        <taxon>Pterygota</taxon>
        <taxon>Neoptera</taxon>
        <taxon>Endopterygota</taxon>
        <taxon>Lepidoptera</taxon>
        <taxon>Glossata</taxon>
        <taxon>Ditrysia</taxon>
        <taxon>Yponomeutoidea</taxon>
        <taxon>Plutellidae</taxon>
        <taxon>Plutella</taxon>
    </lineage>
</organism>
<feature type="repeat" description="ANK" evidence="12">
    <location>
        <begin position="279"/>
        <end position="311"/>
    </location>
</feature>
<name>A0A8S4GE44_PLUXY</name>
<evidence type="ECO:0000256" key="3">
    <source>
        <dbReference type="ARBA" id="ARBA00022606"/>
    </source>
</evidence>
<evidence type="ECO:0000256" key="6">
    <source>
        <dbReference type="ARBA" id="ARBA00022989"/>
    </source>
</evidence>
<dbReference type="InterPro" id="IPR052076">
    <property type="entry name" value="TRP_cation_channel"/>
</dbReference>
<feature type="repeat" description="ANK" evidence="12">
    <location>
        <begin position="645"/>
        <end position="677"/>
    </location>
</feature>
<feature type="transmembrane region" description="Helical" evidence="15">
    <location>
        <begin position="812"/>
        <end position="836"/>
    </location>
</feature>
<feature type="coiled-coil region" evidence="13">
    <location>
        <begin position="1181"/>
        <end position="1222"/>
    </location>
</feature>
<evidence type="ECO:0000259" key="16">
    <source>
        <dbReference type="Pfam" id="PF00520"/>
    </source>
</evidence>